<dbReference type="Proteomes" id="UP000789941">
    <property type="component" value="Unassembled WGS sequence"/>
</dbReference>
<organism evidence="1 2">
    <name type="scientific">Candidatus Bilamarchaeum dharawalense</name>
    <dbReference type="NCBI Taxonomy" id="2885759"/>
    <lineage>
        <taxon>Archaea</taxon>
        <taxon>Candidatus Micrarchaeota</taxon>
        <taxon>Candidatus Micrarchaeia</taxon>
        <taxon>Candidatus Anstonellales</taxon>
        <taxon>Candidatus Bilamarchaeaceae</taxon>
        <taxon>Candidatus Bilamarchaeum</taxon>
    </lineage>
</organism>
<proteinExistence type="predicted"/>
<dbReference type="EMBL" id="CABMJJ010000009">
    <property type="protein sequence ID" value="VVC04290.1"/>
    <property type="molecule type" value="Genomic_DNA"/>
</dbReference>
<dbReference type="AlphaFoldDB" id="A0A5E4LQR8"/>
<name>A0A5E4LQR8_9ARCH</name>
<evidence type="ECO:0000313" key="1">
    <source>
        <dbReference type="EMBL" id="VVC04290.1"/>
    </source>
</evidence>
<accession>A0A5E4LQR8</accession>
<gene>
    <name evidence="1" type="ORF">LFW2832_00857</name>
</gene>
<comment type="caution">
    <text evidence="1">The sequence shown here is derived from an EMBL/GenBank/DDBJ whole genome shotgun (WGS) entry which is preliminary data.</text>
</comment>
<evidence type="ECO:0000313" key="2">
    <source>
        <dbReference type="Proteomes" id="UP000789941"/>
    </source>
</evidence>
<sequence>MTRISRDVNRVRSDVAHDVSKANGFRNKALLGVGTLLVAGTLSACGGTTNNYYYGGDSEQTDAGSTDVSTCKSGPKLTCGDTAIQKYVRLGQTLDVEELHFTVSDVGQDSKGKFVVFGVSDPNCDEINSAKVYQGEAINVVVSVWSFTVSMVDTYYVEGKSSGAILKVEATCEENPECTPNIQVPACMSNSYGSGVLNQGESVPIGSLKLQLDDLETHDDSTLAIFSILDNCGNVIKKDKVAQGETKDMVVDGKVIRLTVSQLSSGDTFAAKWAKIDISVPCEASDCTQAQPEVSGLLNQGESLTMGAGMKVQLDDLANQNDGVYAIISILDSQNNVLKKSKIKEGASLEMSIAGEAFVVTVNQVASGDTFAAKWADITVSRCPPIRN</sequence>
<reference evidence="1 2" key="1">
    <citation type="submission" date="2019-08" db="EMBL/GenBank/DDBJ databases">
        <authorList>
            <person name="Vazquez-Campos X."/>
        </authorList>
    </citation>
    <scope>NUCLEOTIDE SEQUENCE [LARGE SCALE GENOMIC DNA]</scope>
    <source>
        <strain evidence="1">LFW-283_2</strain>
    </source>
</reference>
<protein>
    <submittedName>
        <fullName evidence="1">Uncharacterized protein</fullName>
    </submittedName>
</protein>